<sequence>MRIGILGPLRVTGTPIRGARLRVLLIRLALEPGKVVTAETLADDLWEEPPANPAAALHSLVSRLRRELQKGLQEESQEELRGAVVSHPAGYLLDVPPEAVDAAEFEHLLRAGRAERDPRRAAAVLRSALSLWRGAALADAADLPFARVAAARLEELRLSALEARVTADLAVAGAAAPGALVAELEELVAAHPLREPFHALLMRALCAAGRRGDALKTFERVRRRLADELGVDPGPELRAAHLEALRDPPATPAAPTRAVRGNVPAPVTSLVGRREDVARVRGLLSAARLVTLTGPGGAGKTRLAVEVAGGLTVASGVWLVELASAGDPADVAAAVHATIPPAAPEPDGDVARRPAGSPLDALVEALAGRELVLVLDNCEHVVDGVAAVAERLLAGVPGLRVLATSREPLDVPGEYLHPVRPLALPGVGVDAARALEFPAVALFAARASAARPGFAVDESVVADVVAVCRELDGLPLAIELAAARLRSFTVRQLAEAVGERLTLRGGRTAGPRHRTLRAVIDWSWDLLSPGERVALRRLSVFAGGATAEAALRVCGADLETVAALVDKSLVVVAEPDGPGGRASRVRYRLLETVRAYAAERLEEAGEARAVRDRHLGLFLMTAEESEPGLRTADQLGLLAMLDAERGNLDAALGHAVRTGRERQALRLFMARLWAWTVRGRGDEAARWARAIRAARGDAPPPGLELPHTLCALLASDGPSASPEALRVVEESGHPVALWAWIVGVRPAGAGVDHWRRALAAMRAFGDHEDPWARATALLMGGIGEFEYGRAGARAAEGWLREALAGYRALGERWGLSLALYWLSLAAENRGEAAEALTLLEEAAELAGLLGGMEAVPVPLMLRVRLAQLRARTGDLAGADRELARAGEVAGRTGDRVAAARVRQAAGEVARRRGELGEAESLLVGALDLVGGQAGVPAQFLATVHVELARVRAGRGDREGAWRSLRSALESSGRAGDETVRATVLEAVAEWCAVGGDLSRAALLAGAARTLRGLDGVPDGVPGDVPGSCPGVCAGVCSDGGTPRPQPRLRFVRTVARAPIEGRD</sequence>
<reference evidence="5" key="2">
    <citation type="submission" date="2020-09" db="EMBL/GenBank/DDBJ databases">
        <authorList>
            <person name="Sun Q."/>
            <person name="Zhou Y."/>
        </authorList>
    </citation>
    <scope>NUCLEOTIDE SEQUENCE</scope>
    <source>
        <strain evidence="5">CGMCC 4.7138</strain>
    </source>
</reference>
<evidence type="ECO:0000256" key="2">
    <source>
        <dbReference type="ARBA" id="ARBA00023125"/>
    </source>
</evidence>
<protein>
    <submittedName>
        <fullName evidence="5">SARP family transcriptional regulator</fullName>
    </submittedName>
</protein>
<feature type="DNA-binding region" description="OmpR/PhoB-type" evidence="3">
    <location>
        <begin position="1"/>
        <end position="95"/>
    </location>
</feature>
<dbReference type="SUPFAM" id="SSF52540">
    <property type="entry name" value="P-loop containing nucleoside triphosphate hydrolases"/>
    <property type="match status" value="1"/>
</dbReference>
<organism evidence="5 6">
    <name type="scientific">Microbispora bryophytorum</name>
    <dbReference type="NCBI Taxonomy" id="1460882"/>
    <lineage>
        <taxon>Bacteria</taxon>
        <taxon>Bacillati</taxon>
        <taxon>Actinomycetota</taxon>
        <taxon>Actinomycetes</taxon>
        <taxon>Streptosporangiales</taxon>
        <taxon>Streptosporangiaceae</taxon>
        <taxon>Microbispora</taxon>
    </lineage>
</organism>
<dbReference type="Proteomes" id="UP000653480">
    <property type="component" value="Unassembled WGS sequence"/>
</dbReference>
<dbReference type="SMART" id="SM01043">
    <property type="entry name" value="BTAD"/>
    <property type="match status" value="1"/>
</dbReference>
<dbReference type="GO" id="GO:0000160">
    <property type="term" value="P:phosphorelay signal transduction system"/>
    <property type="evidence" value="ECO:0007669"/>
    <property type="project" value="InterPro"/>
</dbReference>
<dbReference type="OrthoDB" id="499349at2"/>
<dbReference type="EMBL" id="BMMN01000003">
    <property type="protein sequence ID" value="GGO08878.1"/>
    <property type="molecule type" value="Genomic_DNA"/>
</dbReference>
<dbReference type="InterPro" id="IPR027417">
    <property type="entry name" value="P-loop_NTPase"/>
</dbReference>
<dbReference type="Pfam" id="PF00486">
    <property type="entry name" value="Trans_reg_C"/>
    <property type="match status" value="1"/>
</dbReference>
<dbReference type="Pfam" id="PF03704">
    <property type="entry name" value="BTAD"/>
    <property type="match status" value="1"/>
</dbReference>
<evidence type="ECO:0000313" key="5">
    <source>
        <dbReference type="EMBL" id="GGO08878.1"/>
    </source>
</evidence>
<feature type="domain" description="OmpR/PhoB-type" evidence="4">
    <location>
        <begin position="1"/>
        <end position="95"/>
    </location>
</feature>
<dbReference type="PRINTS" id="PR00364">
    <property type="entry name" value="DISEASERSIST"/>
</dbReference>
<dbReference type="PANTHER" id="PTHR47691">
    <property type="entry name" value="REGULATOR-RELATED"/>
    <property type="match status" value="1"/>
</dbReference>
<dbReference type="InterPro" id="IPR036388">
    <property type="entry name" value="WH-like_DNA-bd_sf"/>
</dbReference>
<dbReference type="InterPro" id="IPR005158">
    <property type="entry name" value="BTAD"/>
</dbReference>
<proteinExistence type="inferred from homology"/>
<dbReference type="CDD" id="cd15831">
    <property type="entry name" value="BTAD"/>
    <property type="match status" value="1"/>
</dbReference>
<dbReference type="RefSeq" id="WP_142576225.1">
    <property type="nucleotide sequence ID" value="NZ_BMMN01000003.1"/>
</dbReference>
<dbReference type="PROSITE" id="PS51755">
    <property type="entry name" value="OMPR_PHOB"/>
    <property type="match status" value="1"/>
</dbReference>
<dbReference type="Gene3D" id="1.10.10.10">
    <property type="entry name" value="Winged helix-like DNA-binding domain superfamily/Winged helix DNA-binding domain"/>
    <property type="match status" value="1"/>
</dbReference>
<comment type="similarity">
    <text evidence="1">Belongs to the AfsR/DnrI/RedD regulatory family.</text>
</comment>
<evidence type="ECO:0000259" key="4">
    <source>
        <dbReference type="PROSITE" id="PS51755"/>
    </source>
</evidence>
<dbReference type="GO" id="GO:0003677">
    <property type="term" value="F:DNA binding"/>
    <property type="evidence" value="ECO:0007669"/>
    <property type="project" value="UniProtKB-UniRule"/>
</dbReference>
<dbReference type="SMART" id="SM00862">
    <property type="entry name" value="Trans_reg_C"/>
    <property type="match status" value="1"/>
</dbReference>
<dbReference type="AlphaFoldDB" id="A0A8H9LD02"/>
<dbReference type="SUPFAM" id="SSF48452">
    <property type="entry name" value="TPR-like"/>
    <property type="match status" value="2"/>
</dbReference>
<dbReference type="InterPro" id="IPR058852">
    <property type="entry name" value="HTH_77"/>
</dbReference>
<gene>
    <name evidence="5" type="ORF">GCM10011574_23830</name>
</gene>
<dbReference type="InterPro" id="IPR011990">
    <property type="entry name" value="TPR-like_helical_dom_sf"/>
</dbReference>
<dbReference type="SUPFAM" id="SSF46894">
    <property type="entry name" value="C-terminal effector domain of the bipartite response regulators"/>
    <property type="match status" value="1"/>
</dbReference>
<dbReference type="PANTHER" id="PTHR47691:SF3">
    <property type="entry name" value="HTH-TYPE TRANSCRIPTIONAL REGULATOR RV0890C-RELATED"/>
    <property type="match status" value="1"/>
</dbReference>
<dbReference type="Gene3D" id="1.25.40.10">
    <property type="entry name" value="Tetratricopeptide repeat domain"/>
    <property type="match status" value="2"/>
</dbReference>
<dbReference type="GO" id="GO:0006355">
    <property type="term" value="P:regulation of DNA-templated transcription"/>
    <property type="evidence" value="ECO:0007669"/>
    <property type="project" value="InterPro"/>
</dbReference>
<dbReference type="InterPro" id="IPR001867">
    <property type="entry name" value="OmpR/PhoB-type_DNA-bd"/>
</dbReference>
<reference evidence="5" key="1">
    <citation type="journal article" date="2014" name="Int. J. Syst. Evol. Microbiol.">
        <title>Complete genome sequence of Corynebacterium casei LMG S-19264T (=DSM 44701T), isolated from a smear-ripened cheese.</title>
        <authorList>
            <consortium name="US DOE Joint Genome Institute (JGI-PGF)"/>
            <person name="Walter F."/>
            <person name="Albersmeier A."/>
            <person name="Kalinowski J."/>
            <person name="Ruckert C."/>
        </authorList>
    </citation>
    <scope>NUCLEOTIDE SEQUENCE</scope>
    <source>
        <strain evidence="5">CGMCC 4.7138</strain>
    </source>
</reference>
<evidence type="ECO:0000313" key="6">
    <source>
        <dbReference type="Proteomes" id="UP000653480"/>
    </source>
</evidence>
<keyword evidence="6" id="KW-1185">Reference proteome</keyword>
<keyword evidence="2 3" id="KW-0238">DNA-binding</keyword>
<evidence type="ECO:0000256" key="1">
    <source>
        <dbReference type="ARBA" id="ARBA00005820"/>
    </source>
</evidence>
<dbReference type="InterPro" id="IPR016032">
    <property type="entry name" value="Sig_transdc_resp-reg_C-effctor"/>
</dbReference>
<evidence type="ECO:0000256" key="3">
    <source>
        <dbReference type="PROSITE-ProRule" id="PRU01091"/>
    </source>
</evidence>
<dbReference type="Pfam" id="PF25872">
    <property type="entry name" value="HTH_77"/>
    <property type="match status" value="1"/>
</dbReference>
<accession>A0A8H9LD02</accession>
<comment type="caution">
    <text evidence="5">The sequence shown here is derived from an EMBL/GenBank/DDBJ whole genome shotgun (WGS) entry which is preliminary data.</text>
</comment>
<name>A0A8H9LD02_9ACTN</name>